<feature type="domain" description="ABC transporter" evidence="3">
    <location>
        <begin position="4"/>
        <end position="194"/>
    </location>
</feature>
<evidence type="ECO:0000313" key="4">
    <source>
        <dbReference type="EMBL" id="MCQ1530759.1"/>
    </source>
</evidence>
<dbReference type="Gene3D" id="3.40.50.300">
    <property type="entry name" value="P-loop containing nucleotide triphosphate hydrolases"/>
    <property type="match status" value="3"/>
</dbReference>
<evidence type="ECO:0000313" key="5">
    <source>
        <dbReference type="Proteomes" id="UP001651880"/>
    </source>
</evidence>
<dbReference type="Proteomes" id="UP001651880">
    <property type="component" value="Unassembled WGS sequence"/>
</dbReference>
<dbReference type="EMBL" id="JAJEKE010000014">
    <property type="protein sequence ID" value="MCQ1530759.1"/>
    <property type="molecule type" value="Genomic_DNA"/>
</dbReference>
<comment type="caution">
    <text evidence="4">The sequence shown here is derived from an EMBL/GenBank/DDBJ whole genome shotgun (WGS) entry which is preliminary data.</text>
</comment>
<sequence>MLIAQMRGVKKYYNDRLILKVDDFKIYKNDRIGIVGLNGSGKTTFLNILTNRVAPSEGISEIYETYAYITQLGDEDKTGIDDYAASRFGVSGLSNEGLSGGEISRLKIAKALGKENALIIGDEPASNLDSQGIELLQKELVQFNGAILVVSHDREFLDTVCNTILEIESGEVRLYKGNYSKYKELKEKERERAAFEYDQYVLEKNRLHGAVEQKTNESKTMRKAPKRMGNSEARLHKMGNQAAKAALDRRTNAIRSRIEKLETKEKPKELPEINLDIQKTRQLYSKVILSSDGLDKSFRDKVVFKEAQFKVFNNSKTAVIGPNGSGKTTLIKMIINGDPAINRAIGAKIGYFSQNMSILESSRTLLENVMESSIYDETFARILLARLLFKQEDVMKKVSLLSGGERVKAALAKIILSDFNVLVLDEPTNYLDIYSMEAVEEAILNYNGTVVFVSHDRRFVSNIADHIISIENQKTICFGGTYSEYNRKKEEAVQQNDKSADRMVLQHRMAEILGKLSMPSKNDDIEALDREYKEIIRKLREVDL</sequence>
<keyword evidence="2" id="KW-0067">ATP-binding</keyword>
<accession>A0ABT1NHN9</accession>
<dbReference type="InterPro" id="IPR027417">
    <property type="entry name" value="P-loop_NTPase"/>
</dbReference>
<proteinExistence type="predicted"/>
<dbReference type="InterPro" id="IPR003439">
    <property type="entry name" value="ABC_transporter-like_ATP-bd"/>
</dbReference>
<gene>
    <name evidence="4" type="primary">abc-f</name>
    <name evidence="4" type="ORF">LJD61_14545</name>
</gene>
<keyword evidence="5" id="KW-1185">Reference proteome</keyword>
<dbReference type="SMART" id="SM00382">
    <property type="entry name" value="AAA"/>
    <property type="match status" value="2"/>
</dbReference>
<name>A0ABT1NHN9_9FIRM</name>
<dbReference type="PROSITE" id="PS00211">
    <property type="entry name" value="ABC_TRANSPORTER_1"/>
    <property type="match status" value="2"/>
</dbReference>
<dbReference type="Pfam" id="PF00005">
    <property type="entry name" value="ABC_tran"/>
    <property type="match status" value="2"/>
</dbReference>
<dbReference type="PROSITE" id="PS50893">
    <property type="entry name" value="ABC_TRANSPORTER_2"/>
    <property type="match status" value="2"/>
</dbReference>
<feature type="domain" description="ABC transporter" evidence="3">
    <location>
        <begin position="289"/>
        <end position="497"/>
    </location>
</feature>
<dbReference type="PANTHER" id="PTHR42855">
    <property type="entry name" value="ABC TRANSPORTER ATP-BINDING SUBUNIT"/>
    <property type="match status" value="1"/>
</dbReference>
<evidence type="ECO:0000259" key="3">
    <source>
        <dbReference type="PROSITE" id="PS50893"/>
    </source>
</evidence>
<dbReference type="InterPro" id="IPR017871">
    <property type="entry name" value="ABC_transporter-like_CS"/>
</dbReference>
<dbReference type="NCBIfam" id="NF000355">
    <property type="entry name" value="ribo_prot_ABC_F"/>
    <property type="match status" value="1"/>
</dbReference>
<organism evidence="4 5">
    <name type="scientific">Lutispora saccharofermentans</name>
    <dbReference type="NCBI Taxonomy" id="3024236"/>
    <lineage>
        <taxon>Bacteria</taxon>
        <taxon>Bacillati</taxon>
        <taxon>Bacillota</taxon>
        <taxon>Clostridia</taxon>
        <taxon>Lutisporales</taxon>
        <taxon>Lutisporaceae</taxon>
        <taxon>Lutispora</taxon>
    </lineage>
</organism>
<protein>
    <submittedName>
        <fullName evidence="4">ABC-F type ribosomal protection protein</fullName>
    </submittedName>
</protein>
<evidence type="ECO:0000256" key="1">
    <source>
        <dbReference type="ARBA" id="ARBA00022741"/>
    </source>
</evidence>
<dbReference type="PANTHER" id="PTHR42855:SF2">
    <property type="entry name" value="DRUG RESISTANCE ABC TRANSPORTER,ATP-BINDING PROTEIN"/>
    <property type="match status" value="1"/>
</dbReference>
<dbReference type="RefSeq" id="WP_255228280.1">
    <property type="nucleotide sequence ID" value="NZ_JAJEKE010000014.1"/>
</dbReference>
<dbReference type="SUPFAM" id="SSF52540">
    <property type="entry name" value="P-loop containing nucleoside triphosphate hydrolases"/>
    <property type="match status" value="2"/>
</dbReference>
<dbReference type="InterPro" id="IPR051309">
    <property type="entry name" value="ABCF_ATPase"/>
</dbReference>
<dbReference type="InterPro" id="IPR003593">
    <property type="entry name" value="AAA+_ATPase"/>
</dbReference>
<reference evidence="4 5" key="1">
    <citation type="submission" date="2021-10" db="EMBL/GenBank/DDBJ databases">
        <title>Lutispora strain m25 sp. nov., a thermophilic, non-spore-forming bacterium isolated from a lab-scale methanogenic bioreactor digesting anaerobic sludge.</title>
        <authorList>
            <person name="El Houari A."/>
            <person name="Mcdonald J."/>
        </authorList>
    </citation>
    <scope>NUCLEOTIDE SEQUENCE [LARGE SCALE GENOMIC DNA]</scope>
    <source>
        <strain evidence="5">m25</strain>
    </source>
</reference>
<evidence type="ECO:0000256" key="2">
    <source>
        <dbReference type="ARBA" id="ARBA00022840"/>
    </source>
</evidence>
<keyword evidence="1" id="KW-0547">Nucleotide-binding</keyword>
<dbReference type="CDD" id="cd03221">
    <property type="entry name" value="ABCF_EF-3"/>
    <property type="match status" value="2"/>
</dbReference>